<protein>
    <submittedName>
        <fullName evidence="1">(Mediterranean fruit fly) hypothetical protein</fullName>
    </submittedName>
</protein>
<comment type="caution">
    <text evidence="1">The sequence shown here is derived from an EMBL/GenBank/DDBJ whole genome shotgun (WGS) entry which is preliminary data.</text>
</comment>
<gene>
    <name evidence="1" type="ORF">CCAP1982_LOCUS10233</name>
</gene>
<accession>A0A811UXC4</accession>
<dbReference type="EMBL" id="CAJHJT010000023">
    <property type="protein sequence ID" value="CAD7001743.1"/>
    <property type="molecule type" value="Genomic_DNA"/>
</dbReference>
<dbReference type="Proteomes" id="UP000606786">
    <property type="component" value="Unassembled WGS sequence"/>
</dbReference>
<reference evidence="1" key="1">
    <citation type="submission" date="2020-11" db="EMBL/GenBank/DDBJ databases">
        <authorList>
            <person name="Whitehead M."/>
        </authorList>
    </citation>
    <scope>NUCLEOTIDE SEQUENCE</scope>
    <source>
        <strain evidence="1">EGII</strain>
    </source>
</reference>
<proteinExistence type="predicted"/>
<name>A0A811UXC4_CERCA</name>
<organism evidence="1 2">
    <name type="scientific">Ceratitis capitata</name>
    <name type="common">Mediterranean fruit fly</name>
    <name type="synonym">Tephritis capitata</name>
    <dbReference type="NCBI Taxonomy" id="7213"/>
    <lineage>
        <taxon>Eukaryota</taxon>
        <taxon>Metazoa</taxon>
        <taxon>Ecdysozoa</taxon>
        <taxon>Arthropoda</taxon>
        <taxon>Hexapoda</taxon>
        <taxon>Insecta</taxon>
        <taxon>Pterygota</taxon>
        <taxon>Neoptera</taxon>
        <taxon>Endopterygota</taxon>
        <taxon>Diptera</taxon>
        <taxon>Brachycera</taxon>
        <taxon>Muscomorpha</taxon>
        <taxon>Tephritoidea</taxon>
        <taxon>Tephritidae</taxon>
        <taxon>Ceratitis</taxon>
        <taxon>Ceratitis</taxon>
    </lineage>
</organism>
<keyword evidence="2" id="KW-1185">Reference proteome</keyword>
<dbReference type="AlphaFoldDB" id="A0A811UXC4"/>
<dbReference type="Pfam" id="PF03564">
    <property type="entry name" value="DUF1759"/>
    <property type="match status" value="1"/>
</dbReference>
<evidence type="ECO:0000313" key="2">
    <source>
        <dbReference type="Proteomes" id="UP000606786"/>
    </source>
</evidence>
<sequence>MIEQIPELKPSDIASDAERQLIYSKHFTEVEKTFRLKSLFSGEAGRLIQHRPVTEANYEAASTLQERYEIRRLQFTTQTDSKHEADTTSRPILTVTGNAIFVTFLRVYYCIVSK</sequence>
<evidence type="ECO:0000313" key="1">
    <source>
        <dbReference type="EMBL" id="CAD7001743.1"/>
    </source>
</evidence>
<dbReference type="InterPro" id="IPR005312">
    <property type="entry name" value="DUF1759"/>
</dbReference>